<dbReference type="Gene3D" id="1.10.530.10">
    <property type="match status" value="1"/>
</dbReference>
<accession>A0ABQ4QKQ8</accession>
<dbReference type="PANTHER" id="PTHR37423">
    <property type="entry name" value="SOLUBLE LYTIC MUREIN TRANSGLYCOSYLASE-RELATED"/>
    <property type="match status" value="1"/>
</dbReference>
<sequence length="334" mass="34865">MTTGCARLVSPLASPTDGTRKALALSALAVLLLATPAHALPSDGATETVEQALCRLIEGAARARDLPVPFLTRLIWRESAFRVGVVSPVGAQGVAQFMPGTARERGLVDPFDPEQAIPHAAHLLADLKRQFGNLGLAAAAYNGGPGRVTNWLAGSGGLPTETRAYVLAITGAPPEDWRGGAARIEMGPPEGGETTGGAAKLAETKPAETKAREAAKADPAPEPQTCLQVTASLRIPSRGDRFAIGANEGPAAPWGIQLAGNFSKSLALATFSRARATYAKVIGEVRPMIIGTRLRNRGTRAFYRIRIPAESRQAADGLCGRIRSVGGACIVLRT</sequence>
<feature type="domain" description="Transglycosylase SLT" evidence="4">
    <location>
        <begin position="56"/>
        <end position="158"/>
    </location>
</feature>
<name>A0ABQ4QKQ8_9HYPH</name>
<gene>
    <name evidence="6" type="ORF">AFCDBAGC_3315</name>
</gene>
<reference evidence="6 7" key="1">
    <citation type="journal article" date="2021" name="Front. Microbiol.">
        <title>Comprehensive Comparative Genomics and Phenotyping of Methylobacterium Species.</title>
        <authorList>
            <person name="Alessa O."/>
            <person name="Ogura Y."/>
            <person name="Fujitani Y."/>
            <person name="Takami H."/>
            <person name="Hayashi T."/>
            <person name="Sahin N."/>
            <person name="Tani A."/>
        </authorList>
    </citation>
    <scope>NUCLEOTIDE SEQUENCE [LARGE SCALE GENOMIC DNA]</scope>
    <source>
        <strain evidence="6 7">DSM 23679</strain>
    </source>
</reference>
<dbReference type="EMBL" id="BPQG01000051">
    <property type="protein sequence ID" value="GJD45442.1"/>
    <property type="molecule type" value="Genomic_DNA"/>
</dbReference>
<comment type="similarity">
    <text evidence="1">Belongs to the transglycosylase Slt family.</text>
</comment>
<dbReference type="InterPro" id="IPR007730">
    <property type="entry name" value="SPOR-like_dom"/>
</dbReference>
<evidence type="ECO:0000256" key="3">
    <source>
        <dbReference type="SAM" id="SignalP"/>
    </source>
</evidence>
<evidence type="ECO:0000313" key="6">
    <source>
        <dbReference type="EMBL" id="GJD45442.1"/>
    </source>
</evidence>
<dbReference type="SUPFAM" id="SSF53955">
    <property type="entry name" value="Lysozyme-like"/>
    <property type="match status" value="1"/>
</dbReference>
<protein>
    <recommendedName>
        <fullName evidence="8">Lytic transglycosylase</fullName>
    </recommendedName>
</protein>
<evidence type="ECO:0000259" key="5">
    <source>
        <dbReference type="Pfam" id="PF05036"/>
    </source>
</evidence>
<feature type="domain" description="SPOR" evidence="5">
    <location>
        <begin position="253"/>
        <end position="332"/>
    </location>
</feature>
<evidence type="ECO:0000313" key="7">
    <source>
        <dbReference type="Proteomes" id="UP001055117"/>
    </source>
</evidence>
<organism evidence="6 7">
    <name type="scientific">Methylobacterium cerastii</name>
    <dbReference type="NCBI Taxonomy" id="932741"/>
    <lineage>
        <taxon>Bacteria</taxon>
        <taxon>Pseudomonadati</taxon>
        <taxon>Pseudomonadota</taxon>
        <taxon>Alphaproteobacteria</taxon>
        <taxon>Hyphomicrobiales</taxon>
        <taxon>Methylobacteriaceae</taxon>
        <taxon>Methylobacterium</taxon>
    </lineage>
</organism>
<dbReference type="Proteomes" id="UP001055117">
    <property type="component" value="Unassembled WGS sequence"/>
</dbReference>
<keyword evidence="3" id="KW-0732">Signal</keyword>
<dbReference type="Pfam" id="PF05036">
    <property type="entry name" value="SPOR"/>
    <property type="match status" value="1"/>
</dbReference>
<feature type="chain" id="PRO_5045632779" description="Lytic transglycosylase" evidence="3">
    <location>
        <begin position="40"/>
        <end position="334"/>
    </location>
</feature>
<keyword evidence="7" id="KW-1185">Reference proteome</keyword>
<proteinExistence type="inferred from homology"/>
<dbReference type="PANTHER" id="PTHR37423:SF2">
    <property type="entry name" value="MEMBRANE-BOUND LYTIC MUREIN TRANSGLYCOSYLASE C"/>
    <property type="match status" value="1"/>
</dbReference>
<dbReference type="CDD" id="cd00254">
    <property type="entry name" value="LT-like"/>
    <property type="match status" value="1"/>
</dbReference>
<evidence type="ECO:0000259" key="4">
    <source>
        <dbReference type="Pfam" id="PF01464"/>
    </source>
</evidence>
<comment type="caution">
    <text evidence="6">The sequence shown here is derived from an EMBL/GenBank/DDBJ whole genome shotgun (WGS) entry which is preliminary data.</text>
</comment>
<comment type="similarity">
    <text evidence="2">Belongs to the virb1 family.</text>
</comment>
<evidence type="ECO:0000256" key="2">
    <source>
        <dbReference type="ARBA" id="ARBA00009387"/>
    </source>
</evidence>
<feature type="signal peptide" evidence="3">
    <location>
        <begin position="1"/>
        <end position="39"/>
    </location>
</feature>
<evidence type="ECO:0000256" key="1">
    <source>
        <dbReference type="ARBA" id="ARBA00007734"/>
    </source>
</evidence>
<dbReference type="InterPro" id="IPR023346">
    <property type="entry name" value="Lysozyme-like_dom_sf"/>
</dbReference>
<dbReference type="InterPro" id="IPR008258">
    <property type="entry name" value="Transglycosylase_SLT_dom_1"/>
</dbReference>
<dbReference type="Pfam" id="PF01464">
    <property type="entry name" value="SLT"/>
    <property type="match status" value="1"/>
</dbReference>
<evidence type="ECO:0008006" key="8">
    <source>
        <dbReference type="Google" id="ProtNLM"/>
    </source>
</evidence>